<dbReference type="OrthoDB" id="127299at2759"/>
<dbReference type="Proteomes" id="UP000237271">
    <property type="component" value="Unassembled WGS sequence"/>
</dbReference>
<organism evidence="2 3">
    <name type="scientific">Phytophthora palmivora</name>
    <dbReference type="NCBI Taxonomy" id="4796"/>
    <lineage>
        <taxon>Eukaryota</taxon>
        <taxon>Sar</taxon>
        <taxon>Stramenopiles</taxon>
        <taxon>Oomycota</taxon>
        <taxon>Peronosporomycetes</taxon>
        <taxon>Peronosporales</taxon>
        <taxon>Peronosporaceae</taxon>
        <taxon>Phytophthora</taxon>
    </lineage>
</organism>
<dbReference type="EMBL" id="NCKW01002046">
    <property type="protein sequence ID" value="POM78339.1"/>
    <property type="molecule type" value="Genomic_DNA"/>
</dbReference>
<feature type="compositionally biased region" description="Basic residues" evidence="1">
    <location>
        <begin position="63"/>
        <end position="72"/>
    </location>
</feature>
<evidence type="ECO:0000313" key="3">
    <source>
        <dbReference type="Proteomes" id="UP000237271"/>
    </source>
</evidence>
<feature type="compositionally biased region" description="Polar residues" evidence="1">
    <location>
        <begin position="114"/>
        <end position="128"/>
    </location>
</feature>
<accession>A0A2P4YKR5</accession>
<reference evidence="2 3" key="1">
    <citation type="journal article" date="2017" name="Genome Biol. Evol.">
        <title>Phytophthora megakarya and P. palmivora, closely related causal agents of cacao black pod rot, underwent increases in genome sizes and gene numbers by different mechanisms.</title>
        <authorList>
            <person name="Ali S.S."/>
            <person name="Shao J."/>
            <person name="Lary D.J."/>
            <person name="Kronmiller B."/>
            <person name="Shen D."/>
            <person name="Strem M.D."/>
            <person name="Amoako-Attah I."/>
            <person name="Akrofi A.Y."/>
            <person name="Begoude B.A."/>
            <person name="Ten Hoopen G.M."/>
            <person name="Coulibaly K."/>
            <person name="Kebe B.I."/>
            <person name="Melnick R.L."/>
            <person name="Guiltinan M.J."/>
            <person name="Tyler B.M."/>
            <person name="Meinhardt L.W."/>
            <person name="Bailey B.A."/>
        </authorList>
    </citation>
    <scope>NUCLEOTIDE SEQUENCE [LARGE SCALE GENOMIC DNA]</scope>
    <source>
        <strain evidence="3">sbr112.9</strain>
    </source>
</reference>
<feature type="region of interest" description="Disordered" evidence="1">
    <location>
        <begin position="62"/>
        <end position="133"/>
    </location>
</feature>
<gene>
    <name evidence="2" type="ORF">PHPALM_4140</name>
</gene>
<comment type="caution">
    <text evidence="2">The sequence shown here is derived from an EMBL/GenBank/DDBJ whole genome shotgun (WGS) entry which is preliminary data.</text>
</comment>
<evidence type="ECO:0000313" key="2">
    <source>
        <dbReference type="EMBL" id="POM78339.1"/>
    </source>
</evidence>
<proteinExistence type="predicted"/>
<dbReference type="AlphaFoldDB" id="A0A2P4YKR5"/>
<protein>
    <submittedName>
        <fullName evidence="2">Uncharacterized protein</fullName>
    </submittedName>
</protein>
<sequence length="236" mass="27082">MEALNVRPYAAEHGFVIERYEVVISNFNEHWDTELWVEEESTEHKRLLQDIVGELKDVEAKEKKKAGLHAKSNRLGSDGERLREQALRRRNQRGTSVQSGKVPSDSSDADETSELSSDIASSTRSSGYQAGGGLTTAHVNAETVEFIAKQSKRHEDEYQLLRDDLSFKQTKAKLEEACWKEEFEFRKREAEANTKKWSEEVDIRRSDMEMGREKLELRKYQLNLPPIPNPSTQANV</sequence>
<keyword evidence="3" id="KW-1185">Reference proteome</keyword>
<evidence type="ECO:0000256" key="1">
    <source>
        <dbReference type="SAM" id="MobiDB-lite"/>
    </source>
</evidence>
<feature type="compositionally biased region" description="Polar residues" evidence="1">
    <location>
        <begin position="93"/>
        <end position="106"/>
    </location>
</feature>
<name>A0A2P4YKR5_9STRA</name>
<feature type="compositionally biased region" description="Basic and acidic residues" evidence="1">
    <location>
        <begin position="77"/>
        <end position="87"/>
    </location>
</feature>